<dbReference type="EMBL" id="UINC01024182">
    <property type="protein sequence ID" value="SVA97327.1"/>
    <property type="molecule type" value="Genomic_DNA"/>
</dbReference>
<organism evidence="1">
    <name type="scientific">marine metagenome</name>
    <dbReference type="NCBI Taxonomy" id="408172"/>
    <lineage>
        <taxon>unclassified sequences</taxon>
        <taxon>metagenomes</taxon>
        <taxon>ecological metagenomes</taxon>
    </lineage>
</organism>
<reference evidence="1" key="1">
    <citation type="submission" date="2018-05" db="EMBL/GenBank/DDBJ databases">
        <authorList>
            <person name="Lanie J.A."/>
            <person name="Ng W.-L."/>
            <person name="Kazmierczak K.M."/>
            <person name="Andrzejewski T.M."/>
            <person name="Davidsen T.M."/>
            <person name="Wayne K.J."/>
            <person name="Tettelin H."/>
            <person name="Glass J.I."/>
            <person name="Rusch D."/>
            <person name="Podicherti R."/>
            <person name="Tsui H.-C.T."/>
            <person name="Winkler M.E."/>
        </authorList>
    </citation>
    <scope>NUCLEOTIDE SEQUENCE</scope>
</reference>
<dbReference type="InterPro" id="IPR050816">
    <property type="entry name" value="Flavin-dep_Halogenase_NPB"/>
</dbReference>
<dbReference type="InterPro" id="IPR006905">
    <property type="entry name" value="Flavin_halogenase"/>
</dbReference>
<dbReference type="Pfam" id="PF04820">
    <property type="entry name" value="Trp_halogenase"/>
    <property type="match status" value="2"/>
</dbReference>
<dbReference type="InterPro" id="IPR036188">
    <property type="entry name" value="FAD/NAD-bd_sf"/>
</dbReference>
<dbReference type="PRINTS" id="PR00420">
    <property type="entry name" value="RNGMNOXGNASE"/>
</dbReference>
<proteinExistence type="predicted"/>
<name>A0A382A8F9_9ZZZZ</name>
<sequence>MTAHEQSPDVVVIGGGPAGSTAATMLARQGVSVLLLERERFPREHIGESLLPASIPILEELGVLPAVEAAGFLTKWGATMVWGSDPTPWSWYFRETNQRNPHSYQVWRPQFDQLLLENSRAHGVDVREGHRVLEVLWQDGKATGVRYQSDDWETGTIQCRYVVDASGQTGLLARDLNLRQWDPFFQNLAVYGYFRGAHPLPEPDETNIFIEAHPHGWLWSIPLHTGWTSVGAVVDSATSQNEISTGSLDGFLQAQIDQAPHTSKMLRDAHLESGPFIVKDWSYVCERVAGDGYVLAGDAACFVDPLFSSGVHLALMSGIMAAAYVTSALKDPEIVEAAAAAYHELYLKEYGHFREMARLFYSSNLTSDSFFWEARRLLEDAGNFTPRQAFIQAVAGQPPRGYERAVLEQGQAPLEFASSVRQVESERERRRVRWEAALSGTDNGDPIMAAVPRLAPETQIQRKPVLGAGEFVWGTVLTTVSQPEGIPCSGLISAMVSQIDGARTVAQLLDELASLG</sequence>
<gene>
    <name evidence="1" type="ORF">METZ01_LOCUS150181</name>
</gene>
<dbReference type="PANTHER" id="PTHR43747:SF1">
    <property type="entry name" value="SLR1998 PROTEIN"/>
    <property type="match status" value="1"/>
</dbReference>
<dbReference type="SUPFAM" id="SSF51905">
    <property type="entry name" value="FAD/NAD(P)-binding domain"/>
    <property type="match status" value="1"/>
</dbReference>
<dbReference type="AlphaFoldDB" id="A0A382A8F9"/>
<dbReference type="PANTHER" id="PTHR43747">
    <property type="entry name" value="FAD-BINDING PROTEIN"/>
    <property type="match status" value="1"/>
</dbReference>
<protein>
    <recommendedName>
        <fullName evidence="2">FAD-binding domain-containing protein</fullName>
    </recommendedName>
</protein>
<evidence type="ECO:0008006" key="2">
    <source>
        <dbReference type="Google" id="ProtNLM"/>
    </source>
</evidence>
<dbReference type="Gene3D" id="3.50.50.60">
    <property type="entry name" value="FAD/NAD(P)-binding domain"/>
    <property type="match status" value="1"/>
</dbReference>
<dbReference type="Gene3D" id="3.30.9.100">
    <property type="match status" value="1"/>
</dbReference>
<evidence type="ECO:0000313" key="1">
    <source>
        <dbReference type="EMBL" id="SVA97327.1"/>
    </source>
</evidence>
<accession>A0A382A8F9</accession>
<feature type="non-terminal residue" evidence="1">
    <location>
        <position position="516"/>
    </location>
</feature>
<dbReference type="GO" id="GO:0004497">
    <property type="term" value="F:monooxygenase activity"/>
    <property type="evidence" value="ECO:0007669"/>
    <property type="project" value="InterPro"/>
</dbReference>